<protein>
    <submittedName>
        <fullName evidence="1">Uncharacterized protein</fullName>
    </submittedName>
</protein>
<reference evidence="1" key="1">
    <citation type="submission" date="2018-11" db="EMBL/GenBank/DDBJ databases">
        <authorList>
            <consortium name="Genoscope - CEA"/>
            <person name="William W."/>
        </authorList>
    </citation>
    <scope>NUCLEOTIDE SEQUENCE [LARGE SCALE GENOMIC DNA]</scope>
    <source>
        <strain evidence="1">T9AD</strain>
    </source>
</reference>
<sequence length="605" mass="67518">MNKEDAYWSGNHWARLGHDGAVLGLMASQTGLGGYATYIALTNRWTIGEAIKWFSLRIVPVNWLILIVEGLYLVWNYFKDSELQQFLEQCCWGNARRWDDSPEQASAELQTLIDLLFKPRLQATGLLTSRHSGGSDHSIVIGSKTDSLQLYLPGADPSRTQLHLRLAAINAAGTPTDYTRQWLATVQSQWLPIHQGMGLRLSGKLPAQPEGGHWQLQVIYHSPLAMLTGTLNPRQLMVGGNQGMRYIIRGTSITEHGSSDGPLVSDRLPAVEVERKFLTPRGSAMNAQAGDIERGFLRQQEHLAPLPIPTGQTPQDLMNIIWRKNPVYLDIGSFAMGGGVMTLHLGTLLFVSIGIWFASKGQIWVTLAFVAFFSALMGTLWYLFIKQWRKPLTPPLRFNRQRREVCVTEPNGNYWFVPWERVHAVSPSALSLNTGGTSKQGALILWLPLEGQEHEAYSENKPGWVMMLNTGGGMGSMAQWECIRSFMEIGPEAVPDTTREDAYEKVQRGGYLGAWIEAFKQLFRELKQGRFGAACMTFLGLTIFGLPWIAVLMIRKLANIPDLTAPEAVEWSKPLPLEQWAKRSPALEQAIAEREAELAHASSVT</sequence>
<organism evidence="1">
    <name type="scientific">Ectopseudomonas oleovorans</name>
    <name type="common">Pseudomonas oleovorans</name>
    <dbReference type="NCBI Taxonomy" id="301"/>
    <lineage>
        <taxon>Bacteria</taxon>
        <taxon>Pseudomonadati</taxon>
        <taxon>Pseudomonadota</taxon>
        <taxon>Gammaproteobacteria</taxon>
        <taxon>Pseudomonadales</taxon>
        <taxon>Pseudomonadaceae</taxon>
        <taxon>Ectopseudomonas</taxon>
    </lineage>
</organism>
<dbReference type="OrthoDB" id="6912497at2"/>
<dbReference type="AlphaFoldDB" id="A0A653BDG6"/>
<name>A0A653BDG6_ECTOL</name>
<evidence type="ECO:0000313" key="1">
    <source>
        <dbReference type="EMBL" id="VDN66215.1"/>
    </source>
</evidence>
<accession>A0A653BDG6</accession>
<gene>
    <name evidence="1" type="ORF">POT9AD_5240</name>
</gene>
<proteinExistence type="predicted"/>
<dbReference type="EMBL" id="LR130779">
    <property type="protein sequence ID" value="VDN66215.1"/>
    <property type="molecule type" value="Genomic_DNA"/>
</dbReference>